<dbReference type="Proteomes" id="UP000821837">
    <property type="component" value="Chromosome 3"/>
</dbReference>
<reference evidence="1" key="2">
    <citation type="submission" date="2021-09" db="EMBL/GenBank/DDBJ databases">
        <authorList>
            <person name="Jia N."/>
            <person name="Wang J."/>
            <person name="Shi W."/>
            <person name="Du L."/>
            <person name="Sun Y."/>
            <person name="Zhan W."/>
            <person name="Jiang J."/>
            <person name="Wang Q."/>
            <person name="Zhang B."/>
            <person name="Ji P."/>
            <person name="Sakyi L.B."/>
            <person name="Cui X."/>
            <person name="Yuan T."/>
            <person name="Jiang B."/>
            <person name="Yang W."/>
            <person name="Lam T.T.-Y."/>
            <person name="Chang Q."/>
            <person name="Ding S."/>
            <person name="Wang X."/>
            <person name="Zhu J."/>
            <person name="Ruan X."/>
            <person name="Zhao L."/>
            <person name="Wei J."/>
            <person name="Que T."/>
            <person name="Du C."/>
            <person name="Cheng J."/>
            <person name="Dai P."/>
            <person name="Han X."/>
            <person name="Huang E."/>
            <person name="Gao Y."/>
            <person name="Liu J."/>
            <person name="Shao H."/>
            <person name="Ye R."/>
            <person name="Li L."/>
            <person name="Wei W."/>
            <person name="Wang X."/>
            <person name="Wang C."/>
            <person name="Huo Q."/>
            <person name="Li W."/>
            <person name="Guo W."/>
            <person name="Chen H."/>
            <person name="Chen S."/>
            <person name="Zhou L."/>
            <person name="Zhou L."/>
            <person name="Ni X."/>
            <person name="Tian J."/>
            <person name="Zhou Y."/>
            <person name="Sheng Y."/>
            <person name="Liu T."/>
            <person name="Pan Y."/>
            <person name="Xia L."/>
            <person name="Li J."/>
            <person name="Zhao F."/>
            <person name="Cao W."/>
        </authorList>
    </citation>
    <scope>NUCLEOTIDE SEQUENCE</scope>
    <source>
        <strain evidence="1">Rsan-2018</strain>
        <tissue evidence="1">Larvae</tissue>
    </source>
</reference>
<proteinExistence type="predicted"/>
<evidence type="ECO:0000313" key="2">
    <source>
        <dbReference type="Proteomes" id="UP000821837"/>
    </source>
</evidence>
<sequence length="171" mass="18933">MSRGPCDAACWSELHECAELEYRGISTPCDYNCALLQLEQARLQQSPKQPGRNVDVRATEKMTTAEPHVGHSDGNDSELYYTKNSESCGNAQLDPSTVEHDLWEDLYGVHHGPVVTAYGTVSIMRSPTALTMVDGVLRVGIVGEGRLRLPRRPQHLAAPLWPRVQHGKTRS</sequence>
<dbReference type="EMBL" id="JABSTV010001249">
    <property type="protein sequence ID" value="KAH7962354.1"/>
    <property type="molecule type" value="Genomic_DNA"/>
</dbReference>
<gene>
    <name evidence="1" type="ORF">HPB52_015623</name>
</gene>
<protein>
    <submittedName>
        <fullName evidence="1">Uncharacterized protein</fullName>
    </submittedName>
</protein>
<comment type="caution">
    <text evidence="1">The sequence shown here is derived from an EMBL/GenBank/DDBJ whole genome shotgun (WGS) entry which is preliminary data.</text>
</comment>
<evidence type="ECO:0000313" key="1">
    <source>
        <dbReference type="EMBL" id="KAH7962354.1"/>
    </source>
</evidence>
<dbReference type="AlphaFoldDB" id="A0A9D4SZG7"/>
<accession>A0A9D4SZG7</accession>
<organism evidence="1 2">
    <name type="scientific">Rhipicephalus sanguineus</name>
    <name type="common">Brown dog tick</name>
    <name type="synonym">Ixodes sanguineus</name>
    <dbReference type="NCBI Taxonomy" id="34632"/>
    <lineage>
        <taxon>Eukaryota</taxon>
        <taxon>Metazoa</taxon>
        <taxon>Ecdysozoa</taxon>
        <taxon>Arthropoda</taxon>
        <taxon>Chelicerata</taxon>
        <taxon>Arachnida</taxon>
        <taxon>Acari</taxon>
        <taxon>Parasitiformes</taxon>
        <taxon>Ixodida</taxon>
        <taxon>Ixodoidea</taxon>
        <taxon>Ixodidae</taxon>
        <taxon>Rhipicephalinae</taxon>
        <taxon>Rhipicephalus</taxon>
        <taxon>Rhipicephalus</taxon>
    </lineage>
</organism>
<keyword evidence="2" id="KW-1185">Reference proteome</keyword>
<reference evidence="1" key="1">
    <citation type="journal article" date="2020" name="Cell">
        <title>Large-Scale Comparative Analyses of Tick Genomes Elucidate Their Genetic Diversity and Vector Capacities.</title>
        <authorList>
            <consortium name="Tick Genome and Microbiome Consortium (TIGMIC)"/>
            <person name="Jia N."/>
            <person name="Wang J."/>
            <person name="Shi W."/>
            <person name="Du L."/>
            <person name="Sun Y."/>
            <person name="Zhan W."/>
            <person name="Jiang J.F."/>
            <person name="Wang Q."/>
            <person name="Zhang B."/>
            <person name="Ji P."/>
            <person name="Bell-Sakyi L."/>
            <person name="Cui X.M."/>
            <person name="Yuan T.T."/>
            <person name="Jiang B.G."/>
            <person name="Yang W.F."/>
            <person name="Lam T.T."/>
            <person name="Chang Q.C."/>
            <person name="Ding S.J."/>
            <person name="Wang X.J."/>
            <person name="Zhu J.G."/>
            <person name="Ruan X.D."/>
            <person name="Zhao L."/>
            <person name="Wei J.T."/>
            <person name="Ye R.Z."/>
            <person name="Que T.C."/>
            <person name="Du C.H."/>
            <person name="Zhou Y.H."/>
            <person name="Cheng J.X."/>
            <person name="Dai P.F."/>
            <person name="Guo W.B."/>
            <person name="Han X.H."/>
            <person name="Huang E.J."/>
            <person name="Li L.F."/>
            <person name="Wei W."/>
            <person name="Gao Y.C."/>
            <person name="Liu J.Z."/>
            <person name="Shao H.Z."/>
            <person name="Wang X."/>
            <person name="Wang C.C."/>
            <person name="Yang T.C."/>
            <person name="Huo Q.B."/>
            <person name="Li W."/>
            <person name="Chen H.Y."/>
            <person name="Chen S.E."/>
            <person name="Zhou L.G."/>
            <person name="Ni X.B."/>
            <person name="Tian J.H."/>
            <person name="Sheng Y."/>
            <person name="Liu T."/>
            <person name="Pan Y.S."/>
            <person name="Xia L.Y."/>
            <person name="Li J."/>
            <person name="Zhao F."/>
            <person name="Cao W.C."/>
        </authorList>
    </citation>
    <scope>NUCLEOTIDE SEQUENCE</scope>
    <source>
        <strain evidence="1">Rsan-2018</strain>
    </source>
</reference>
<name>A0A9D4SZG7_RHISA</name>